<dbReference type="AlphaFoldDB" id="A0AAV7KSJ8"/>
<evidence type="ECO:0000313" key="2">
    <source>
        <dbReference type="EMBL" id="KAJ1081489.1"/>
    </source>
</evidence>
<gene>
    <name evidence="2" type="ORF">NDU88_001671</name>
</gene>
<proteinExistence type="predicted"/>
<sequence length="79" mass="8475">MYPERTDSDINMLHIGDTGHSTPVETCASSRAVNLIACRLKLLPLDAKGRIQPCKIFIPGNPTPGSQMNEPAGAAQPEM</sequence>
<protein>
    <submittedName>
        <fullName evidence="2">Uncharacterized protein</fullName>
    </submittedName>
</protein>
<accession>A0AAV7KSJ8</accession>
<dbReference type="Proteomes" id="UP001066276">
    <property type="component" value="Chromosome 12"/>
</dbReference>
<comment type="caution">
    <text evidence="2">The sequence shown here is derived from an EMBL/GenBank/DDBJ whole genome shotgun (WGS) entry which is preliminary data.</text>
</comment>
<feature type="region of interest" description="Disordered" evidence="1">
    <location>
        <begin position="58"/>
        <end position="79"/>
    </location>
</feature>
<reference evidence="2" key="1">
    <citation type="journal article" date="2022" name="bioRxiv">
        <title>Sequencing and chromosome-scale assembly of the giantPleurodeles waltlgenome.</title>
        <authorList>
            <person name="Brown T."/>
            <person name="Elewa A."/>
            <person name="Iarovenko S."/>
            <person name="Subramanian E."/>
            <person name="Araus A.J."/>
            <person name="Petzold A."/>
            <person name="Susuki M."/>
            <person name="Suzuki K.-i.T."/>
            <person name="Hayashi T."/>
            <person name="Toyoda A."/>
            <person name="Oliveira C."/>
            <person name="Osipova E."/>
            <person name="Leigh N.D."/>
            <person name="Simon A."/>
            <person name="Yun M.H."/>
        </authorList>
    </citation>
    <scope>NUCLEOTIDE SEQUENCE</scope>
    <source>
        <strain evidence="2">20211129_DDA</strain>
        <tissue evidence="2">Liver</tissue>
    </source>
</reference>
<keyword evidence="3" id="KW-1185">Reference proteome</keyword>
<feature type="region of interest" description="Disordered" evidence="1">
    <location>
        <begin position="1"/>
        <end position="21"/>
    </location>
</feature>
<organism evidence="2 3">
    <name type="scientific">Pleurodeles waltl</name>
    <name type="common">Iberian ribbed newt</name>
    <dbReference type="NCBI Taxonomy" id="8319"/>
    <lineage>
        <taxon>Eukaryota</taxon>
        <taxon>Metazoa</taxon>
        <taxon>Chordata</taxon>
        <taxon>Craniata</taxon>
        <taxon>Vertebrata</taxon>
        <taxon>Euteleostomi</taxon>
        <taxon>Amphibia</taxon>
        <taxon>Batrachia</taxon>
        <taxon>Caudata</taxon>
        <taxon>Salamandroidea</taxon>
        <taxon>Salamandridae</taxon>
        <taxon>Pleurodelinae</taxon>
        <taxon>Pleurodeles</taxon>
    </lineage>
</organism>
<evidence type="ECO:0000313" key="3">
    <source>
        <dbReference type="Proteomes" id="UP001066276"/>
    </source>
</evidence>
<dbReference type="EMBL" id="JANPWB010000016">
    <property type="protein sequence ID" value="KAJ1081489.1"/>
    <property type="molecule type" value="Genomic_DNA"/>
</dbReference>
<name>A0AAV7KSJ8_PLEWA</name>
<evidence type="ECO:0000256" key="1">
    <source>
        <dbReference type="SAM" id="MobiDB-lite"/>
    </source>
</evidence>